<protein>
    <submittedName>
        <fullName evidence="2">CbrC family protein</fullName>
    </submittedName>
</protein>
<dbReference type="InterPro" id="IPR005363">
    <property type="entry name" value="UPF0167"/>
</dbReference>
<name>A0ABX5ZKC4_STRTE</name>
<comment type="similarity">
    <text evidence="1">Belongs to the UPF0167 family.</text>
</comment>
<gene>
    <name evidence="2" type="ORF">F3L20_03820</name>
</gene>
<evidence type="ECO:0000313" key="2">
    <source>
        <dbReference type="EMBL" id="QER85109.1"/>
    </source>
</evidence>
<dbReference type="EMBL" id="CP043959">
    <property type="protein sequence ID" value="QER85109.1"/>
    <property type="molecule type" value="Genomic_DNA"/>
</dbReference>
<evidence type="ECO:0000256" key="1">
    <source>
        <dbReference type="ARBA" id="ARBA00008525"/>
    </source>
</evidence>
<proteinExistence type="inferred from homology"/>
<accession>A0ABX5ZKC4</accession>
<evidence type="ECO:0000313" key="3">
    <source>
        <dbReference type="Proteomes" id="UP000324308"/>
    </source>
</evidence>
<sequence length="178" mass="19881">MNAADLPFFRYHPDPVATGAVREGSEECARCHRRTGWMYTATFYTAQDVSGDFCPWCIADGSAAEQFDGDFSDTYGLDGVGMETVREVTRRTPGFRSWQDPHWLVHCDDAAAFLGEAGPTELARYPDALDRLRADLREDGLRDPDELERFLACLGEDAIALLFRCIRCGTHLAYVDAS</sequence>
<organism evidence="2 3">
    <name type="scientific">Streptomyces tendae</name>
    <dbReference type="NCBI Taxonomy" id="1932"/>
    <lineage>
        <taxon>Bacteria</taxon>
        <taxon>Bacillati</taxon>
        <taxon>Actinomycetota</taxon>
        <taxon>Actinomycetes</taxon>
        <taxon>Kitasatosporales</taxon>
        <taxon>Streptomycetaceae</taxon>
        <taxon>Streptomyces</taxon>
    </lineage>
</organism>
<dbReference type="Proteomes" id="UP000324308">
    <property type="component" value="Chromosome"/>
</dbReference>
<keyword evidence="3" id="KW-1185">Reference proteome</keyword>
<reference evidence="2 3" key="1">
    <citation type="submission" date="2019-09" db="EMBL/GenBank/DDBJ databases">
        <title>Draft genome sequence of the Ebosin-producing strain Streptomyces sp. 139.</title>
        <authorList>
            <person name="Ai L."/>
            <person name="Geng M."/>
            <person name="Ma M."/>
            <person name="Bai L."/>
        </authorList>
    </citation>
    <scope>NUCLEOTIDE SEQUENCE [LARGE SCALE GENOMIC DNA]</scope>
    <source>
        <strain evidence="2 3">139</strain>
    </source>
</reference>
<dbReference type="Pfam" id="PF03691">
    <property type="entry name" value="UPF0167"/>
    <property type="match status" value="1"/>
</dbReference>
<dbReference type="RefSeq" id="WP_150152197.1">
    <property type="nucleotide sequence ID" value="NZ_CP043959.1"/>
</dbReference>